<evidence type="ECO:0000256" key="4">
    <source>
        <dbReference type="ARBA" id="ARBA00022692"/>
    </source>
</evidence>
<comment type="subcellular location">
    <subcellularLocation>
        <location evidence="8">Cell inner membrane</location>
        <topology evidence="8">Single-pass type II membrane protein</topology>
    </subcellularLocation>
    <subcellularLocation>
        <location evidence="1">Cell membrane</location>
        <topology evidence="1">Single-pass type II membrane protein</topology>
    </subcellularLocation>
    <text evidence="8">Localizes to the division septum where it forms a ring structure.</text>
</comment>
<dbReference type="AlphaFoldDB" id="A0A4R6U2G0"/>
<keyword evidence="5 8" id="KW-1133">Transmembrane helix</keyword>
<evidence type="ECO:0000256" key="3">
    <source>
        <dbReference type="ARBA" id="ARBA00022618"/>
    </source>
</evidence>
<evidence type="ECO:0000313" key="11">
    <source>
        <dbReference type="Proteomes" id="UP000294575"/>
    </source>
</evidence>
<dbReference type="HAMAP" id="MF_00910">
    <property type="entry name" value="FtsL"/>
    <property type="match status" value="1"/>
</dbReference>
<comment type="similarity">
    <text evidence="8">Belongs to the FtsL family.</text>
</comment>
<evidence type="ECO:0000256" key="5">
    <source>
        <dbReference type="ARBA" id="ARBA00022989"/>
    </source>
</evidence>
<keyword evidence="2 8" id="KW-1003">Cell membrane</keyword>
<keyword evidence="4 8" id="KW-0812">Transmembrane</keyword>
<keyword evidence="6 8" id="KW-0472">Membrane</keyword>
<evidence type="ECO:0000256" key="6">
    <source>
        <dbReference type="ARBA" id="ARBA00023136"/>
    </source>
</evidence>
<protein>
    <recommendedName>
        <fullName evidence="8 9">Cell division protein FtsL</fullName>
    </recommendedName>
</protein>
<evidence type="ECO:0000256" key="9">
    <source>
        <dbReference type="NCBIfam" id="TIGR02209"/>
    </source>
</evidence>
<evidence type="ECO:0000313" key="10">
    <source>
        <dbReference type="EMBL" id="TDQ38903.1"/>
    </source>
</evidence>
<evidence type="ECO:0000256" key="2">
    <source>
        <dbReference type="ARBA" id="ARBA00022475"/>
    </source>
</evidence>
<comment type="caution">
    <text evidence="10">The sequence shown here is derived from an EMBL/GenBank/DDBJ whole genome shotgun (WGS) entry which is preliminary data.</text>
</comment>
<comment type="subunit">
    <text evidence="8">Part of a complex composed of FtsB, FtsL and FtsQ.</text>
</comment>
<keyword evidence="11" id="KW-1185">Reference proteome</keyword>
<name>A0A4R6U2G0_9GAMM</name>
<keyword evidence="8" id="KW-0997">Cell inner membrane</keyword>
<reference evidence="10 11" key="1">
    <citation type="submission" date="2019-03" db="EMBL/GenBank/DDBJ databases">
        <title>Genomic Encyclopedia of Type Strains, Phase IV (KMG-IV): sequencing the most valuable type-strain genomes for metagenomic binning, comparative biology and taxonomic classification.</title>
        <authorList>
            <person name="Goeker M."/>
        </authorList>
    </citation>
    <scope>NUCLEOTIDE SEQUENCE [LARGE SCALE GENOMIC DNA]</scope>
    <source>
        <strain evidence="10 11">DSM 28679</strain>
    </source>
</reference>
<dbReference type="EMBL" id="SNYK01000003">
    <property type="protein sequence ID" value="TDQ38903.1"/>
    <property type="molecule type" value="Genomic_DNA"/>
</dbReference>
<comment type="function">
    <text evidence="8">Essential cell division protein. May link together the upstream cell division proteins, which are predominantly cytoplasmic, with the downstream cell division proteins, which are predominantly periplasmic.</text>
</comment>
<evidence type="ECO:0000256" key="1">
    <source>
        <dbReference type="ARBA" id="ARBA00004401"/>
    </source>
</evidence>
<evidence type="ECO:0000256" key="7">
    <source>
        <dbReference type="ARBA" id="ARBA00023306"/>
    </source>
</evidence>
<keyword evidence="3 8" id="KW-0132">Cell division</keyword>
<dbReference type="NCBIfam" id="TIGR02209">
    <property type="entry name" value="ftsL_broad"/>
    <property type="match status" value="1"/>
</dbReference>
<gene>
    <name evidence="8" type="primary">ftsL</name>
    <name evidence="10" type="ORF">DFQ45_10367</name>
</gene>
<organism evidence="10 11">
    <name type="scientific">Thiopseudomonas denitrificans</name>
    <dbReference type="NCBI Taxonomy" id="1501432"/>
    <lineage>
        <taxon>Bacteria</taxon>
        <taxon>Pseudomonadati</taxon>
        <taxon>Pseudomonadota</taxon>
        <taxon>Gammaproteobacteria</taxon>
        <taxon>Pseudomonadales</taxon>
        <taxon>Pseudomonadaceae</taxon>
        <taxon>Thiopseudomonas</taxon>
    </lineage>
</organism>
<evidence type="ECO:0000256" key="8">
    <source>
        <dbReference type="HAMAP-Rule" id="MF_00910"/>
    </source>
</evidence>
<dbReference type="OrthoDB" id="5298556at2"/>
<accession>A0A4R6U2G0</accession>
<dbReference type="GO" id="GO:0043093">
    <property type="term" value="P:FtsZ-dependent cytokinesis"/>
    <property type="evidence" value="ECO:0007669"/>
    <property type="project" value="UniProtKB-UniRule"/>
</dbReference>
<dbReference type="InterPro" id="IPR011922">
    <property type="entry name" value="Cell_div_FtsL"/>
</dbReference>
<dbReference type="GO" id="GO:0032153">
    <property type="term" value="C:cell division site"/>
    <property type="evidence" value="ECO:0007669"/>
    <property type="project" value="UniProtKB-UniRule"/>
</dbReference>
<dbReference type="GO" id="GO:0005886">
    <property type="term" value="C:plasma membrane"/>
    <property type="evidence" value="ECO:0007669"/>
    <property type="project" value="UniProtKB-SubCell"/>
</dbReference>
<proteinExistence type="inferred from homology"/>
<sequence length="98" mass="11112">MNDSRQLRHLPPLSRPIGLLFAATLVSSVWVAYSSHGSRQLLNTLFVEMKQRDKLQAEWGRLVLEHSTWTAHNRIEKLAVEQLGMQVPEPGSVRVVTP</sequence>
<dbReference type="Proteomes" id="UP000294575">
    <property type="component" value="Unassembled WGS sequence"/>
</dbReference>
<dbReference type="PANTHER" id="PTHR37479:SF1">
    <property type="entry name" value="CELL DIVISION PROTEIN FTSL"/>
    <property type="match status" value="1"/>
</dbReference>
<dbReference type="PANTHER" id="PTHR37479">
    <property type="entry name" value="CELL DIVISION PROTEIN FTSL"/>
    <property type="match status" value="1"/>
</dbReference>
<keyword evidence="7 8" id="KW-0131">Cell cycle</keyword>
<dbReference type="RefSeq" id="WP_101497782.1">
    <property type="nucleotide sequence ID" value="NZ_LNJZ01000009.1"/>
</dbReference>
<dbReference type="Pfam" id="PF04999">
    <property type="entry name" value="FtsL"/>
    <property type="match status" value="1"/>
</dbReference>